<organism evidence="1 2">
    <name type="scientific">Comamonas antarctica</name>
    <dbReference type="NCBI Taxonomy" id="2743470"/>
    <lineage>
        <taxon>Bacteria</taxon>
        <taxon>Pseudomonadati</taxon>
        <taxon>Pseudomonadota</taxon>
        <taxon>Betaproteobacteria</taxon>
        <taxon>Burkholderiales</taxon>
        <taxon>Comamonadaceae</taxon>
        <taxon>Comamonas</taxon>
    </lineage>
</organism>
<keyword evidence="2" id="KW-1185">Reference proteome</keyword>
<dbReference type="EMBL" id="CP054840">
    <property type="protein sequence ID" value="QKV52886.1"/>
    <property type="molecule type" value="Genomic_DNA"/>
</dbReference>
<accession>A0A6N1X4X0</accession>
<reference evidence="1 2" key="1">
    <citation type="submission" date="2020-06" db="EMBL/GenBank/DDBJ databases">
        <title>Acidovorax antarctica sp. nov., isolated from Corinth ice sheet soil, Antarctic Fields Peninsula.</title>
        <authorList>
            <person name="Xu Q."/>
            <person name="Peng F."/>
        </authorList>
    </citation>
    <scope>NUCLEOTIDE SEQUENCE [LARGE SCALE GENOMIC DNA]</scope>
    <source>
        <strain evidence="1 2">16-35-5</strain>
    </source>
</reference>
<proteinExistence type="predicted"/>
<gene>
    <name evidence="1" type="ORF">HUK68_08270</name>
</gene>
<evidence type="ECO:0000313" key="1">
    <source>
        <dbReference type="EMBL" id="QKV52886.1"/>
    </source>
</evidence>
<dbReference type="RefSeq" id="WP_175503763.1">
    <property type="nucleotide sequence ID" value="NZ_CAURQT010000015.1"/>
</dbReference>
<dbReference type="Proteomes" id="UP000509579">
    <property type="component" value="Chromosome"/>
</dbReference>
<dbReference type="AlphaFoldDB" id="A0A6N1X4X0"/>
<dbReference type="KEGG" id="aant:HUK68_08270"/>
<protein>
    <submittedName>
        <fullName evidence="1">Uncharacterized protein</fullName>
    </submittedName>
</protein>
<sequence length="101" mass="11180">MDTVETFYTVSLCDYPGLPEQERQRAEARYARVMERQLGGAEQVALALECVLGLEDTPPEEITEEAKALFARWTKASNAAIQAGMQGLGDGESSFFEVRFS</sequence>
<name>A0A6N1X4X0_9BURK</name>
<evidence type="ECO:0000313" key="2">
    <source>
        <dbReference type="Proteomes" id="UP000509579"/>
    </source>
</evidence>